<feature type="compositionally biased region" description="Polar residues" evidence="6">
    <location>
        <begin position="406"/>
        <end position="416"/>
    </location>
</feature>
<evidence type="ECO:0000256" key="3">
    <source>
        <dbReference type="ARBA" id="ARBA00022737"/>
    </source>
</evidence>
<evidence type="ECO:0000313" key="9">
    <source>
        <dbReference type="RefSeq" id="XP_013794837.1"/>
    </source>
</evidence>
<feature type="compositionally biased region" description="Polar residues" evidence="6">
    <location>
        <begin position="716"/>
        <end position="730"/>
    </location>
</feature>
<feature type="compositionally biased region" description="Basic and acidic residues" evidence="6">
    <location>
        <begin position="544"/>
        <end position="555"/>
    </location>
</feature>
<feature type="domain" description="Chitin-binding type-2" evidence="7">
    <location>
        <begin position="328"/>
        <end position="390"/>
    </location>
</feature>
<evidence type="ECO:0000256" key="6">
    <source>
        <dbReference type="SAM" id="MobiDB-lite"/>
    </source>
</evidence>
<feature type="domain" description="Chitin-binding type-2" evidence="7">
    <location>
        <begin position="782"/>
        <end position="844"/>
    </location>
</feature>
<keyword evidence="4" id="KW-1015">Disulfide bond</keyword>
<feature type="compositionally biased region" description="Polar residues" evidence="6">
    <location>
        <begin position="556"/>
        <end position="575"/>
    </location>
</feature>
<evidence type="ECO:0000259" key="7">
    <source>
        <dbReference type="PROSITE" id="PS50940"/>
    </source>
</evidence>
<evidence type="ECO:0000256" key="1">
    <source>
        <dbReference type="ARBA" id="ARBA00022669"/>
    </source>
</evidence>
<feature type="region of interest" description="Disordered" evidence="6">
    <location>
        <begin position="390"/>
        <end position="463"/>
    </location>
</feature>
<organism evidence="8 9">
    <name type="scientific">Limulus polyphemus</name>
    <name type="common">Atlantic horseshoe crab</name>
    <dbReference type="NCBI Taxonomy" id="6850"/>
    <lineage>
        <taxon>Eukaryota</taxon>
        <taxon>Metazoa</taxon>
        <taxon>Ecdysozoa</taxon>
        <taxon>Arthropoda</taxon>
        <taxon>Chelicerata</taxon>
        <taxon>Merostomata</taxon>
        <taxon>Xiphosura</taxon>
        <taxon>Limulidae</taxon>
        <taxon>Limulus</taxon>
    </lineage>
</organism>
<evidence type="ECO:0000313" key="8">
    <source>
        <dbReference type="Proteomes" id="UP000694941"/>
    </source>
</evidence>
<reference evidence="9" key="1">
    <citation type="submission" date="2025-08" db="UniProtKB">
        <authorList>
            <consortium name="RefSeq"/>
        </authorList>
    </citation>
    <scope>IDENTIFICATION</scope>
    <source>
        <tissue evidence="9">Muscle</tissue>
    </source>
</reference>
<evidence type="ECO:0000256" key="2">
    <source>
        <dbReference type="ARBA" id="ARBA00022729"/>
    </source>
</evidence>
<dbReference type="Proteomes" id="UP000694941">
    <property type="component" value="Unplaced"/>
</dbReference>
<feature type="compositionally biased region" description="Low complexity" evidence="6">
    <location>
        <begin position="731"/>
        <end position="769"/>
    </location>
</feature>
<evidence type="ECO:0000256" key="5">
    <source>
        <dbReference type="ARBA" id="ARBA00023180"/>
    </source>
</evidence>
<protein>
    <submittedName>
        <fullName evidence="9">Dentin sialophosphoprotein-like</fullName>
    </submittedName>
</protein>
<feature type="domain" description="Chitin-binding type-2" evidence="7">
    <location>
        <begin position="656"/>
        <end position="715"/>
    </location>
</feature>
<dbReference type="Gene3D" id="2.170.140.10">
    <property type="entry name" value="Chitin binding domain"/>
    <property type="match status" value="7"/>
</dbReference>
<feature type="region of interest" description="Disordered" evidence="6">
    <location>
        <begin position="526"/>
        <end position="667"/>
    </location>
</feature>
<feature type="domain" description="Chitin-binding type-2" evidence="7">
    <location>
        <begin position="210"/>
        <end position="272"/>
    </location>
</feature>
<dbReference type="InterPro" id="IPR036508">
    <property type="entry name" value="Chitin-bd_dom_sf"/>
</dbReference>
<feature type="domain" description="Chitin-binding type-2" evidence="7">
    <location>
        <begin position="32"/>
        <end position="94"/>
    </location>
</feature>
<feature type="compositionally biased region" description="Polar residues" evidence="6">
    <location>
        <begin position="448"/>
        <end position="463"/>
    </location>
</feature>
<keyword evidence="2" id="KW-0732">Signal</keyword>
<proteinExistence type="predicted"/>
<feature type="compositionally biased region" description="Polar residues" evidence="6">
    <location>
        <begin position="636"/>
        <end position="654"/>
    </location>
</feature>
<feature type="compositionally biased region" description="Low complexity" evidence="6">
    <location>
        <begin position="189"/>
        <end position="203"/>
    </location>
</feature>
<keyword evidence="1" id="KW-0147">Chitin-binding</keyword>
<feature type="compositionally biased region" description="Low complexity" evidence="6">
    <location>
        <begin position="136"/>
        <end position="172"/>
    </location>
</feature>
<sequence>MESRMIAGEKLLFFSFPVRPVELSLRFKYDTKLSCLREGFFRNPLNCSRFYRCVDFDGYGKRFTLFNFDCPKGLVFDEQENLCNWPSVAPPCDNVGIWDPNSTTEKPSEDQETTQKPITATDDNEASVRTGDTTEEGASSPSDSGSTEESVSTPSGSNSTEEEGTSSPSDSGSAEDSDSSAESDEITQDETSSSSDNSDTPQDSVKDVESIFCYEPGFFRHPSNCSKFYRCVNTSLEGPPYYIYFYECPKGLWFDESYYSCNWPYMVPSCNTDDSSVIQKGKDSDLRSKVPGKSETHVAFYSHPSRNAIQNDNHRGGFLTAINPDVSRLVCLREGFFRHPNNCKKFYGCSDLTGTAMTFNVLQYDCPDELVFDEATCSCRLPQFAPPCENSASDNPQTGEMVGVSEPSSPAEQDSPSDSKEGGDNQYPDSPVGSDIPPGSEISGPDDSLSSSLQETGDGQTSKQISCSKAGFFRHPENCHKFYRCVNLTETGEPFAIYMFDCPGGLVFDETIESCNWPNKAPLCDSQQTSIGSDEIPLSPGQERIQDDTKAKDQNSKSGPDQPDSSKSETGSSPEADNEIGQPPPEGEETEPIQGESNPQVDDVPEGGPRTQPVSEEPPQGETVLIGNENDENLARESSGSDQTSASESSQKPTGASECTKAGFFRDPNDCTRFYRCVEQGQIFIKYKFNCPDDLVFDERHGVCNWASKAPLCETKGSQARNSTPESELQSENSTSESGPSSGDVLPEIESTSEISTTVSGPPSGAPSDSSKESSKSSHESSSLCLEVGFFRNPRDCHKFYRCVDFGGNDGHFSIFEFDCPDGLVFDERESICNWPDQSPPCNENTACPPTDSSENSTDDGETEGTTIPTDITTESTETTTQGNVIVDVGSLYDCQVSGNFPFESDCVRFYRCEERASGLIGLLYRCPDGYIFDEKIALCRKKPNDFVCTKSPPNLLIYRADSFILDHAILASSNFLFD</sequence>
<keyword evidence="3" id="KW-0677">Repeat</keyword>
<keyword evidence="8" id="KW-1185">Reference proteome</keyword>
<feature type="compositionally biased region" description="Low complexity" evidence="6">
    <location>
        <begin position="864"/>
        <end position="876"/>
    </location>
</feature>
<feature type="domain" description="Chitin-binding type-2" evidence="7">
    <location>
        <begin position="892"/>
        <end position="951"/>
    </location>
</feature>
<dbReference type="Pfam" id="PF01607">
    <property type="entry name" value="CBM_14"/>
    <property type="match status" value="7"/>
</dbReference>
<evidence type="ECO:0000256" key="4">
    <source>
        <dbReference type="ARBA" id="ARBA00023157"/>
    </source>
</evidence>
<dbReference type="SUPFAM" id="SSF57625">
    <property type="entry name" value="Invertebrate chitin-binding proteins"/>
    <property type="match status" value="7"/>
</dbReference>
<feature type="region of interest" description="Disordered" evidence="6">
    <location>
        <begin position="96"/>
        <end position="205"/>
    </location>
</feature>
<dbReference type="PANTHER" id="PTHR23301">
    <property type="entry name" value="CHITIN BINDING PERITROPHIN-A"/>
    <property type="match status" value="1"/>
</dbReference>
<dbReference type="PANTHER" id="PTHR23301:SF0">
    <property type="entry name" value="CHITIN-BINDING TYPE-2 DOMAIN-CONTAINING PROTEIN-RELATED"/>
    <property type="match status" value="1"/>
</dbReference>
<feature type="region of interest" description="Disordered" evidence="6">
    <location>
        <begin position="715"/>
        <end position="778"/>
    </location>
</feature>
<feature type="compositionally biased region" description="Polar residues" evidence="6">
    <location>
        <begin position="837"/>
        <end position="856"/>
    </location>
</feature>
<name>A0ABM1C608_LIMPO</name>
<dbReference type="SMART" id="SM00494">
    <property type="entry name" value="ChtBD2"/>
    <property type="match status" value="7"/>
</dbReference>
<dbReference type="GeneID" id="106478813"/>
<gene>
    <name evidence="9" type="primary">LOC106478813</name>
</gene>
<feature type="region of interest" description="Disordered" evidence="6">
    <location>
        <begin position="837"/>
        <end position="876"/>
    </location>
</feature>
<accession>A0ABM1C608</accession>
<dbReference type="InterPro" id="IPR002557">
    <property type="entry name" value="Chitin-bd_dom"/>
</dbReference>
<feature type="domain" description="Chitin-binding type-2" evidence="7">
    <location>
        <begin position="464"/>
        <end position="526"/>
    </location>
</feature>
<dbReference type="InterPro" id="IPR051940">
    <property type="entry name" value="Chitin_bind-dev_reg"/>
</dbReference>
<dbReference type="PROSITE" id="PS50940">
    <property type="entry name" value="CHIT_BIND_II"/>
    <property type="match status" value="7"/>
</dbReference>
<feature type="compositionally biased region" description="Acidic residues" evidence="6">
    <location>
        <begin position="173"/>
        <end position="188"/>
    </location>
</feature>
<dbReference type="RefSeq" id="XP_013794837.1">
    <property type="nucleotide sequence ID" value="XM_013939383.1"/>
</dbReference>
<keyword evidence="5" id="KW-0325">Glycoprotein</keyword>